<proteinExistence type="inferred from homology"/>
<dbReference type="CDD" id="cd06261">
    <property type="entry name" value="TM_PBP2"/>
    <property type="match status" value="1"/>
</dbReference>
<keyword evidence="3" id="KW-1003">Cell membrane</keyword>
<dbReference type="Proteomes" id="UP000198891">
    <property type="component" value="Unassembled WGS sequence"/>
</dbReference>
<feature type="transmembrane region" description="Helical" evidence="7">
    <location>
        <begin position="278"/>
        <end position="300"/>
    </location>
</feature>
<dbReference type="RefSeq" id="WP_245741183.1">
    <property type="nucleotide sequence ID" value="NZ_FNPZ01000001.1"/>
</dbReference>
<reference evidence="10 11" key="1">
    <citation type="submission" date="2016-10" db="EMBL/GenBank/DDBJ databases">
        <authorList>
            <person name="de Groot N.N."/>
        </authorList>
    </citation>
    <scope>NUCLEOTIDE SEQUENCE [LARGE SCALE GENOMIC DNA]</scope>
    <source>
        <strain evidence="10 11">CGMCC 4.3491</strain>
    </source>
</reference>
<evidence type="ECO:0000256" key="6">
    <source>
        <dbReference type="ARBA" id="ARBA00023136"/>
    </source>
</evidence>
<dbReference type="PANTHER" id="PTHR43386">
    <property type="entry name" value="OLIGOPEPTIDE TRANSPORT SYSTEM PERMEASE PROTEIN APPC"/>
    <property type="match status" value="1"/>
</dbReference>
<evidence type="ECO:0000256" key="3">
    <source>
        <dbReference type="ARBA" id="ARBA00022475"/>
    </source>
</evidence>
<comment type="subcellular location">
    <subcellularLocation>
        <location evidence="1 7">Cell membrane</location>
        <topology evidence="1 7">Multi-pass membrane protein</topology>
    </subcellularLocation>
</comment>
<feature type="transmembrane region" description="Helical" evidence="7">
    <location>
        <begin position="116"/>
        <end position="140"/>
    </location>
</feature>
<dbReference type="PROSITE" id="PS50928">
    <property type="entry name" value="ABC_TM1"/>
    <property type="match status" value="1"/>
</dbReference>
<dbReference type="SUPFAM" id="SSF161098">
    <property type="entry name" value="MetI-like"/>
    <property type="match status" value="1"/>
</dbReference>
<keyword evidence="4 7" id="KW-0812">Transmembrane</keyword>
<evidence type="ECO:0000256" key="5">
    <source>
        <dbReference type="ARBA" id="ARBA00022989"/>
    </source>
</evidence>
<evidence type="ECO:0000259" key="9">
    <source>
        <dbReference type="PROSITE" id="PS50928"/>
    </source>
</evidence>
<feature type="transmembrane region" description="Helical" evidence="7">
    <location>
        <begin position="233"/>
        <end position="258"/>
    </location>
</feature>
<accession>A0A1H3KAZ7</accession>
<organism evidence="10 11">
    <name type="scientific">Herbiconiux ginsengi</name>
    <dbReference type="NCBI Taxonomy" id="381665"/>
    <lineage>
        <taxon>Bacteria</taxon>
        <taxon>Bacillati</taxon>
        <taxon>Actinomycetota</taxon>
        <taxon>Actinomycetes</taxon>
        <taxon>Micrococcales</taxon>
        <taxon>Microbacteriaceae</taxon>
        <taxon>Herbiconiux</taxon>
    </lineage>
</organism>
<evidence type="ECO:0000256" key="8">
    <source>
        <dbReference type="SAM" id="MobiDB-lite"/>
    </source>
</evidence>
<evidence type="ECO:0000256" key="2">
    <source>
        <dbReference type="ARBA" id="ARBA00022448"/>
    </source>
</evidence>
<feature type="domain" description="ABC transmembrane type-1" evidence="9">
    <location>
        <begin position="112"/>
        <end position="300"/>
    </location>
</feature>
<dbReference type="GO" id="GO:0055085">
    <property type="term" value="P:transmembrane transport"/>
    <property type="evidence" value="ECO:0007669"/>
    <property type="project" value="InterPro"/>
</dbReference>
<dbReference type="GO" id="GO:0005886">
    <property type="term" value="C:plasma membrane"/>
    <property type="evidence" value="ECO:0007669"/>
    <property type="project" value="UniProtKB-SubCell"/>
</dbReference>
<dbReference type="Gene3D" id="1.10.3720.10">
    <property type="entry name" value="MetI-like"/>
    <property type="match status" value="1"/>
</dbReference>
<keyword evidence="11" id="KW-1185">Reference proteome</keyword>
<dbReference type="Pfam" id="PF00528">
    <property type="entry name" value="BPD_transp_1"/>
    <property type="match status" value="1"/>
</dbReference>
<feature type="region of interest" description="Disordered" evidence="8">
    <location>
        <begin position="1"/>
        <end position="26"/>
    </location>
</feature>
<gene>
    <name evidence="10" type="ORF">SAMN05216554_0473</name>
</gene>
<keyword evidence="2 7" id="KW-0813">Transport</keyword>
<evidence type="ECO:0000256" key="4">
    <source>
        <dbReference type="ARBA" id="ARBA00022692"/>
    </source>
</evidence>
<sequence length="321" mass="33308">MSEPRSPRADPRDGAPAGPRDGVQAGMLDPIEAAAPRWRRPRLRLGRWSAPLGILGAAVAVFWILIALLAPVIAPHDPLAQDLPILQAPGEGTLMGTDALGRDVFSRVLWGAQVTIPLALLLVVLSVLIGAVVGSVAGFFGRAVDEVAMRVTDLVMAFPTVILAMVIAAALGASLVNAVLAALIVSWPSYARLTRGLVLGLRSSNYVVSGQLLGFSAVRSLGRDIAPNIVGPVLVLASLDIGTAILLLSGLSFLGLGAKPPTAEWGSMVSDAIKNFDAWWIGVFPGLAILTVVIAFNFVGDALRDALDPKSATIKGGGTTL</sequence>
<comment type="similarity">
    <text evidence="7">Belongs to the binding-protein-dependent transport system permease family.</text>
</comment>
<dbReference type="PANTHER" id="PTHR43386:SF1">
    <property type="entry name" value="D,D-DIPEPTIDE TRANSPORT SYSTEM PERMEASE PROTEIN DDPC-RELATED"/>
    <property type="match status" value="1"/>
</dbReference>
<evidence type="ECO:0000256" key="1">
    <source>
        <dbReference type="ARBA" id="ARBA00004651"/>
    </source>
</evidence>
<feature type="transmembrane region" description="Helical" evidence="7">
    <location>
        <begin position="161"/>
        <end position="184"/>
    </location>
</feature>
<protein>
    <submittedName>
        <fullName evidence="10">Peptide/nickel transport system permease protein</fullName>
    </submittedName>
</protein>
<feature type="transmembrane region" description="Helical" evidence="7">
    <location>
        <begin position="48"/>
        <end position="74"/>
    </location>
</feature>
<feature type="transmembrane region" description="Helical" evidence="7">
    <location>
        <begin position="204"/>
        <end position="221"/>
    </location>
</feature>
<dbReference type="InterPro" id="IPR050366">
    <property type="entry name" value="BP-dependent_transpt_permease"/>
</dbReference>
<dbReference type="InterPro" id="IPR035906">
    <property type="entry name" value="MetI-like_sf"/>
</dbReference>
<name>A0A1H3KAZ7_9MICO</name>
<keyword evidence="5 7" id="KW-1133">Transmembrane helix</keyword>
<evidence type="ECO:0000313" key="11">
    <source>
        <dbReference type="Proteomes" id="UP000198891"/>
    </source>
</evidence>
<dbReference type="AlphaFoldDB" id="A0A1H3KAZ7"/>
<dbReference type="InterPro" id="IPR000515">
    <property type="entry name" value="MetI-like"/>
</dbReference>
<evidence type="ECO:0000256" key="7">
    <source>
        <dbReference type="RuleBase" id="RU363032"/>
    </source>
</evidence>
<evidence type="ECO:0000313" key="10">
    <source>
        <dbReference type="EMBL" id="SDY48768.1"/>
    </source>
</evidence>
<keyword evidence="6 7" id="KW-0472">Membrane</keyword>
<feature type="compositionally biased region" description="Basic and acidic residues" evidence="8">
    <location>
        <begin position="1"/>
        <end position="13"/>
    </location>
</feature>
<dbReference type="EMBL" id="FNPZ01000001">
    <property type="protein sequence ID" value="SDY48768.1"/>
    <property type="molecule type" value="Genomic_DNA"/>
</dbReference>
<dbReference type="STRING" id="381665.SAMN05216554_0473"/>